<keyword evidence="10 11" id="KW-0807">Transducer</keyword>
<dbReference type="FunFam" id="1.20.1070.10:FF:000120">
    <property type="entry name" value="Vomeronasal type-1 receptor"/>
    <property type="match status" value="1"/>
</dbReference>
<comment type="similarity">
    <text evidence="2 11">Belongs to the G-protein coupled receptor 1 family.</text>
</comment>
<keyword evidence="6 11" id="KW-1133">Transmembrane helix</keyword>
<dbReference type="GO" id="GO:0005886">
    <property type="term" value="C:plasma membrane"/>
    <property type="evidence" value="ECO:0007669"/>
    <property type="project" value="UniProtKB-SubCell"/>
</dbReference>
<keyword evidence="8 11" id="KW-0472">Membrane</keyword>
<protein>
    <recommendedName>
        <fullName evidence="11">Vomeronasal type-1 receptor</fullName>
    </recommendedName>
</protein>
<evidence type="ECO:0000256" key="6">
    <source>
        <dbReference type="ARBA" id="ARBA00022989"/>
    </source>
</evidence>
<evidence type="ECO:0000256" key="7">
    <source>
        <dbReference type="ARBA" id="ARBA00023040"/>
    </source>
</evidence>
<evidence type="ECO:0000256" key="1">
    <source>
        <dbReference type="ARBA" id="ARBA00004651"/>
    </source>
</evidence>
<evidence type="ECO:0000256" key="3">
    <source>
        <dbReference type="ARBA" id="ARBA00022475"/>
    </source>
</evidence>
<organism evidence="13 14">
    <name type="scientific">Microtus ochrogaster</name>
    <name type="common">Prairie vole</name>
    <dbReference type="NCBI Taxonomy" id="79684"/>
    <lineage>
        <taxon>Eukaryota</taxon>
        <taxon>Metazoa</taxon>
        <taxon>Chordata</taxon>
        <taxon>Craniata</taxon>
        <taxon>Vertebrata</taxon>
        <taxon>Euteleostomi</taxon>
        <taxon>Mammalia</taxon>
        <taxon>Eutheria</taxon>
        <taxon>Euarchontoglires</taxon>
        <taxon>Glires</taxon>
        <taxon>Rodentia</taxon>
        <taxon>Myomorpha</taxon>
        <taxon>Muroidea</taxon>
        <taxon>Cricetidae</taxon>
        <taxon>Arvicolinae</taxon>
        <taxon>Microtus</taxon>
    </lineage>
</organism>
<dbReference type="SUPFAM" id="SSF81321">
    <property type="entry name" value="Family A G protein-coupled receptor-like"/>
    <property type="match status" value="1"/>
</dbReference>
<dbReference type="Pfam" id="PF03402">
    <property type="entry name" value="V1R"/>
    <property type="match status" value="1"/>
</dbReference>
<dbReference type="PROSITE" id="PS51257">
    <property type="entry name" value="PROKAR_LIPOPROTEIN"/>
    <property type="match status" value="1"/>
</dbReference>
<evidence type="ECO:0000256" key="8">
    <source>
        <dbReference type="ARBA" id="ARBA00023136"/>
    </source>
</evidence>
<keyword evidence="3 11" id="KW-1003">Cell membrane</keyword>
<dbReference type="EMBL" id="JAATJU010023038">
    <property type="protein sequence ID" value="KAH0508974.1"/>
    <property type="molecule type" value="Genomic_DNA"/>
</dbReference>
<proteinExistence type="inferred from homology"/>
<evidence type="ECO:0000256" key="12">
    <source>
        <dbReference type="SAM" id="MobiDB-lite"/>
    </source>
</evidence>
<evidence type="ECO:0000256" key="10">
    <source>
        <dbReference type="ARBA" id="ARBA00023224"/>
    </source>
</evidence>
<dbReference type="GO" id="GO:0016503">
    <property type="term" value="F:pheromone receptor activity"/>
    <property type="evidence" value="ECO:0007669"/>
    <property type="project" value="InterPro"/>
</dbReference>
<evidence type="ECO:0000313" key="14">
    <source>
        <dbReference type="Proteomes" id="UP000710432"/>
    </source>
</evidence>
<evidence type="ECO:0000256" key="2">
    <source>
        <dbReference type="ARBA" id="ARBA00010663"/>
    </source>
</evidence>
<dbReference type="InterPro" id="IPR004072">
    <property type="entry name" value="Vmron_rcpt_1"/>
</dbReference>
<evidence type="ECO:0000256" key="9">
    <source>
        <dbReference type="ARBA" id="ARBA00023170"/>
    </source>
</evidence>
<feature type="transmembrane region" description="Helical" evidence="11">
    <location>
        <begin position="54"/>
        <end position="72"/>
    </location>
</feature>
<keyword evidence="7 11" id="KW-0297">G-protein coupled receptor</keyword>
<gene>
    <name evidence="13" type="ORF">LTLLF_161345</name>
</gene>
<comment type="caution">
    <text evidence="13">The sequence shown here is derived from an EMBL/GenBank/DDBJ whole genome shotgun (WGS) entry which is preliminary data.</text>
</comment>
<dbReference type="Proteomes" id="UP000710432">
    <property type="component" value="Unassembled WGS sequence"/>
</dbReference>
<feature type="transmembrane region" description="Helical" evidence="11">
    <location>
        <begin position="14"/>
        <end position="34"/>
    </location>
</feature>
<dbReference type="AlphaFoldDB" id="A0A8J6KTX3"/>
<keyword evidence="5 11" id="KW-0812">Transmembrane</keyword>
<sequence>MAFQNKALKTTEEVALQILLLCLVGIGCVANILLFVHNFSSIFTVCRLKPTQVILTNLAVANVFILLATGFTNDMAIFVPRTPPTDLKCKTEFFICLVARSTNMCSTSILSTYQFVTLVPGNWVRVMLQGRAPNALNYSCYSCWFFGALSNVYISTRVHAPQSTGNDTDSKSKWFCSTSGFDIDMISIWYAHDAVFISIMVWTSVSMVLLLHRHRQRLQHIHTHNQDHRGHAETRAAHTILMLIKSLSLISLKSNQGSLTCEKSTDRPPPSRFSKLSIQTA</sequence>
<feature type="region of interest" description="Disordered" evidence="12">
    <location>
        <begin position="259"/>
        <end position="281"/>
    </location>
</feature>
<accession>A0A8J6KTX3</accession>
<evidence type="ECO:0000256" key="4">
    <source>
        <dbReference type="ARBA" id="ARBA00022507"/>
    </source>
</evidence>
<dbReference type="Gene3D" id="1.20.1070.10">
    <property type="entry name" value="Rhodopsin 7-helix transmembrane proteins"/>
    <property type="match status" value="1"/>
</dbReference>
<feature type="transmembrane region" description="Helical" evidence="11">
    <location>
        <begin position="188"/>
        <end position="211"/>
    </location>
</feature>
<evidence type="ECO:0000256" key="5">
    <source>
        <dbReference type="ARBA" id="ARBA00022692"/>
    </source>
</evidence>
<dbReference type="GO" id="GO:0019236">
    <property type="term" value="P:response to pheromone"/>
    <property type="evidence" value="ECO:0007669"/>
    <property type="project" value="UniProtKB-KW"/>
</dbReference>
<dbReference type="PANTHER" id="PTHR24062">
    <property type="entry name" value="VOMERONASAL TYPE-1 RECEPTOR"/>
    <property type="match status" value="1"/>
</dbReference>
<comment type="caution">
    <text evidence="11">Lacks conserved residue(s) required for the propagation of feature annotation.</text>
</comment>
<comment type="subcellular location">
    <subcellularLocation>
        <location evidence="1 11">Cell membrane</location>
        <topology evidence="1 11">Multi-pass membrane protein</topology>
    </subcellularLocation>
</comment>
<evidence type="ECO:0000313" key="13">
    <source>
        <dbReference type="EMBL" id="KAH0508974.1"/>
    </source>
</evidence>
<reference evidence="13" key="1">
    <citation type="submission" date="2020-03" db="EMBL/GenBank/DDBJ databases">
        <title>Studies in the Genomics of Life Span.</title>
        <authorList>
            <person name="Glass D."/>
        </authorList>
    </citation>
    <scope>NUCLEOTIDE SEQUENCE</scope>
    <source>
        <strain evidence="13">LTLLF</strain>
        <tissue evidence="13">Muscle</tissue>
    </source>
</reference>
<name>A0A8J6KTX3_MICOH</name>
<keyword evidence="9 11" id="KW-0675">Receptor</keyword>
<keyword evidence="4 11" id="KW-0589">Pheromone response</keyword>
<evidence type="ECO:0000256" key="11">
    <source>
        <dbReference type="RuleBase" id="RU364061"/>
    </source>
</evidence>